<dbReference type="GO" id="GO:0003677">
    <property type="term" value="F:DNA binding"/>
    <property type="evidence" value="ECO:0007669"/>
    <property type="project" value="InterPro"/>
</dbReference>
<dbReference type="Gene3D" id="2.60.120.650">
    <property type="entry name" value="Cupin"/>
    <property type="match status" value="1"/>
</dbReference>
<evidence type="ECO:0000259" key="4">
    <source>
        <dbReference type="PROSITE" id="PS51011"/>
    </source>
</evidence>
<keyword evidence="7" id="KW-1185">Reference proteome</keyword>
<dbReference type="PROSITE" id="PS51183">
    <property type="entry name" value="JMJN"/>
    <property type="match status" value="1"/>
</dbReference>
<comment type="caution">
    <text evidence="6">The sequence shown here is derived from an EMBL/GenBank/DDBJ whole genome shotgun (WGS) entry which is preliminary data.</text>
</comment>
<dbReference type="Pfam" id="PF01388">
    <property type="entry name" value="ARID"/>
    <property type="match status" value="1"/>
</dbReference>
<organism evidence="6 7">
    <name type="scientific">Phakopsora pachyrhizi</name>
    <name type="common">Asian soybean rust disease fungus</name>
    <dbReference type="NCBI Taxonomy" id="170000"/>
    <lineage>
        <taxon>Eukaryota</taxon>
        <taxon>Fungi</taxon>
        <taxon>Dikarya</taxon>
        <taxon>Basidiomycota</taxon>
        <taxon>Pucciniomycotina</taxon>
        <taxon>Pucciniomycetes</taxon>
        <taxon>Pucciniales</taxon>
        <taxon>Phakopsoraceae</taxon>
        <taxon>Phakopsora</taxon>
    </lineage>
</organism>
<feature type="domain" description="JmjN" evidence="5">
    <location>
        <begin position="285"/>
        <end position="326"/>
    </location>
</feature>
<proteinExistence type="predicted"/>
<dbReference type="InterPro" id="IPR036431">
    <property type="entry name" value="ARID_dom_sf"/>
</dbReference>
<reference evidence="6" key="1">
    <citation type="submission" date="2022-06" db="EMBL/GenBank/DDBJ databases">
        <authorList>
            <consortium name="SYNGENTA / RWTH Aachen University"/>
        </authorList>
    </citation>
    <scope>NUCLEOTIDE SEQUENCE</scope>
</reference>
<dbReference type="GO" id="GO:0005634">
    <property type="term" value="C:nucleus"/>
    <property type="evidence" value="ECO:0007669"/>
    <property type="project" value="TreeGrafter"/>
</dbReference>
<dbReference type="InterPro" id="IPR001606">
    <property type="entry name" value="ARID_dom"/>
</dbReference>
<dbReference type="GO" id="GO:0006355">
    <property type="term" value="P:regulation of DNA-templated transcription"/>
    <property type="evidence" value="ECO:0007669"/>
    <property type="project" value="TreeGrafter"/>
</dbReference>
<accession>A0AAV0B3R9</accession>
<dbReference type="GO" id="GO:0000785">
    <property type="term" value="C:chromatin"/>
    <property type="evidence" value="ECO:0007669"/>
    <property type="project" value="TreeGrafter"/>
</dbReference>
<evidence type="ECO:0000256" key="3">
    <source>
        <dbReference type="SAM" id="MobiDB-lite"/>
    </source>
</evidence>
<feature type="compositionally biased region" description="Polar residues" evidence="3">
    <location>
        <begin position="209"/>
        <end position="221"/>
    </location>
</feature>
<dbReference type="EMBL" id="CALTRL010002974">
    <property type="protein sequence ID" value="CAH7677259.1"/>
    <property type="molecule type" value="Genomic_DNA"/>
</dbReference>
<evidence type="ECO:0000313" key="6">
    <source>
        <dbReference type="EMBL" id="CAH7677259.1"/>
    </source>
</evidence>
<evidence type="ECO:0000256" key="2">
    <source>
        <dbReference type="ARBA" id="ARBA00023004"/>
    </source>
</evidence>
<feature type="compositionally biased region" description="Basic and acidic residues" evidence="3">
    <location>
        <begin position="222"/>
        <end position="234"/>
    </location>
</feature>
<dbReference type="Proteomes" id="UP001153365">
    <property type="component" value="Unassembled WGS sequence"/>
</dbReference>
<dbReference type="SUPFAM" id="SSF46774">
    <property type="entry name" value="ARID-like"/>
    <property type="match status" value="1"/>
</dbReference>
<dbReference type="InterPro" id="IPR003349">
    <property type="entry name" value="JmjN"/>
</dbReference>
<dbReference type="AlphaFoldDB" id="A0AAV0B3R9"/>
<dbReference type="PANTHER" id="PTHR10694">
    <property type="entry name" value="LYSINE-SPECIFIC DEMETHYLASE"/>
    <property type="match status" value="1"/>
</dbReference>
<protein>
    <submittedName>
        <fullName evidence="6">Uncharacterized protein</fullName>
    </submittedName>
</protein>
<keyword evidence="1" id="KW-0479">Metal-binding</keyword>
<dbReference type="GO" id="GO:0046872">
    <property type="term" value="F:metal ion binding"/>
    <property type="evidence" value="ECO:0007669"/>
    <property type="project" value="UniProtKB-KW"/>
</dbReference>
<evidence type="ECO:0000259" key="5">
    <source>
        <dbReference type="PROSITE" id="PS51183"/>
    </source>
</evidence>
<feature type="region of interest" description="Disordered" evidence="3">
    <location>
        <begin position="146"/>
        <end position="275"/>
    </location>
</feature>
<gene>
    <name evidence="6" type="ORF">PPACK8108_LOCUS12391</name>
</gene>
<evidence type="ECO:0000313" key="7">
    <source>
        <dbReference type="Proteomes" id="UP001153365"/>
    </source>
</evidence>
<evidence type="ECO:0000256" key="1">
    <source>
        <dbReference type="ARBA" id="ARBA00022723"/>
    </source>
</evidence>
<feature type="domain" description="ARID" evidence="4">
    <location>
        <begin position="350"/>
        <end position="440"/>
    </location>
</feature>
<dbReference type="PROSITE" id="PS51011">
    <property type="entry name" value="ARID"/>
    <property type="match status" value="1"/>
</dbReference>
<dbReference type="GO" id="GO:0034647">
    <property type="term" value="F:histone H3K4me/H3K4me2/H3K4me3 demethylase activity"/>
    <property type="evidence" value="ECO:0007669"/>
    <property type="project" value="TreeGrafter"/>
</dbReference>
<dbReference type="PANTHER" id="PTHR10694:SF33">
    <property type="entry name" value="LYSINE-SPECIFIC DEMETHYLASE 5"/>
    <property type="match status" value="1"/>
</dbReference>
<sequence length="440" mass="50365">MCVFAKYLGNSSGSWDKGFKNNHTSFNESASTLVPRLDSSTLSSKIKFKRRGINIPGGCLFKSAMKLVNPLSNVRRNKWIPIAEGVKGKGKKIVQDSIDLTGNEDDDEEEEGEDLIQQYSELSPGQQSNYPSQSFYNHKFFSNRATEDDDAEPMNLKWRKFPSDGPNKNQEIQTDRPLRKRRSPKLKGPVPEHLKRGRKSKSNAIIALSSHSPSSPRQTRPNQERIYQRKEPKAHPGQHPSRVNITQKLGSFDDGKLDFSSIRTESPRSNPRARQKGRLFELEHCPVFYPIPDEFKDLIKYFELIGSRLKSHGVGKAVPPLRWRLPFVLDTEQFKFNTRLQRLNSMEASARANTNFMEQLYLFHKQQGNSAAVVTNGSKLQVPVINYQPVDLWKLRKQINEMGGYDNDECLGKRKKTGWIGINYIDLDVEDYLLCVELTY</sequence>
<name>A0AAV0B3R9_PHAPC</name>
<keyword evidence="2" id="KW-0408">Iron</keyword>